<evidence type="ECO:0000259" key="3">
    <source>
        <dbReference type="Pfam" id="PF03330"/>
    </source>
</evidence>
<keyword evidence="5" id="KW-1185">Reference proteome</keyword>
<dbReference type="CDD" id="cd22191">
    <property type="entry name" value="DPBB_RlpA_EXP_N-like"/>
    <property type="match status" value="1"/>
</dbReference>
<dbReference type="Pfam" id="PF03330">
    <property type="entry name" value="DPBB_1"/>
    <property type="match status" value="1"/>
</dbReference>
<dbReference type="InterPro" id="IPR051477">
    <property type="entry name" value="Expansin_CellWall"/>
</dbReference>
<name>A0AAW0G2B1_9APHY</name>
<feature type="domain" description="RlpA-like protein double-psi beta-barrel" evidence="3">
    <location>
        <begin position="69"/>
        <end position="122"/>
    </location>
</feature>
<accession>A0AAW0G2B1</accession>
<evidence type="ECO:0000256" key="1">
    <source>
        <dbReference type="ARBA" id="ARBA00022729"/>
    </source>
</evidence>
<dbReference type="PANTHER" id="PTHR31836">
    <property type="match status" value="1"/>
</dbReference>
<gene>
    <name evidence="4" type="ORF">QCA50_011160</name>
</gene>
<feature type="chain" id="PRO_5043429700" description="RlpA-like protein double-psi beta-barrel domain-containing protein" evidence="2">
    <location>
        <begin position="25"/>
        <end position="131"/>
    </location>
</feature>
<reference evidence="4 5" key="1">
    <citation type="submission" date="2022-09" db="EMBL/GenBank/DDBJ databases">
        <authorList>
            <person name="Palmer J.M."/>
        </authorList>
    </citation>
    <scope>NUCLEOTIDE SEQUENCE [LARGE SCALE GENOMIC DNA]</scope>
    <source>
        <strain evidence="4 5">DSM 7382</strain>
    </source>
</reference>
<proteinExistence type="predicted"/>
<dbReference type="SUPFAM" id="SSF50685">
    <property type="entry name" value="Barwin-like endoglucanases"/>
    <property type="match status" value="1"/>
</dbReference>
<evidence type="ECO:0000313" key="4">
    <source>
        <dbReference type="EMBL" id="KAK7685814.1"/>
    </source>
</evidence>
<feature type="signal peptide" evidence="2">
    <location>
        <begin position="1"/>
        <end position="24"/>
    </location>
</feature>
<protein>
    <recommendedName>
        <fullName evidence="3">RlpA-like protein double-psi beta-barrel domain-containing protein</fullName>
    </recommendedName>
</protein>
<dbReference type="PANTHER" id="PTHR31836:SF28">
    <property type="entry name" value="SRCR DOMAIN-CONTAINING PROTEIN-RELATED"/>
    <property type="match status" value="1"/>
</dbReference>
<comment type="caution">
    <text evidence="4">The sequence shown here is derived from an EMBL/GenBank/DDBJ whole genome shotgun (WGS) entry which is preliminary data.</text>
</comment>
<organism evidence="4 5">
    <name type="scientific">Cerrena zonata</name>
    <dbReference type="NCBI Taxonomy" id="2478898"/>
    <lineage>
        <taxon>Eukaryota</taxon>
        <taxon>Fungi</taxon>
        <taxon>Dikarya</taxon>
        <taxon>Basidiomycota</taxon>
        <taxon>Agaricomycotina</taxon>
        <taxon>Agaricomycetes</taxon>
        <taxon>Polyporales</taxon>
        <taxon>Cerrenaceae</taxon>
        <taxon>Cerrena</taxon>
    </lineage>
</organism>
<dbReference type="InterPro" id="IPR036908">
    <property type="entry name" value="RlpA-like_sf"/>
</dbReference>
<evidence type="ECO:0000313" key="5">
    <source>
        <dbReference type="Proteomes" id="UP001385951"/>
    </source>
</evidence>
<dbReference type="EMBL" id="JASBNA010000019">
    <property type="protein sequence ID" value="KAK7685814.1"/>
    <property type="molecule type" value="Genomic_DNA"/>
</dbReference>
<evidence type="ECO:0000256" key="2">
    <source>
        <dbReference type="SAM" id="SignalP"/>
    </source>
</evidence>
<sequence length="131" mass="13680">MLISRVLALSSVLVMLSLAKFGNAITTGTGQATFYAPGLGACGHVNTDQDFIVAVSRELFDTFPGATANPNANPVCNQPLTANFEGQTVTVTVVDRCEGCQINDIDLSPTAFQQLASLDAGRLSGVTWTIG</sequence>
<dbReference type="Proteomes" id="UP001385951">
    <property type="component" value="Unassembled WGS sequence"/>
</dbReference>
<dbReference type="AlphaFoldDB" id="A0AAW0G2B1"/>
<dbReference type="InterPro" id="IPR009009">
    <property type="entry name" value="RlpA-like_DPBB"/>
</dbReference>
<dbReference type="Gene3D" id="2.40.40.10">
    <property type="entry name" value="RlpA-like domain"/>
    <property type="match status" value="1"/>
</dbReference>
<keyword evidence="1 2" id="KW-0732">Signal</keyword>